<protein>
    <submittedName>
        <fullName evidence="1">Uncharacterized protein</fullName>
    </submittedName>
</protein>
<evidence type="ECO:0000313" key="2">
    <source>
        <dbReference type="Proteomes" id="UP001145114"/>
    </source>
</evidence>
<sequence length="723" mass="79419">MGERETAKAFTVFRIPCELLDSFQVELPGNHHSRSALEGNAAVLSNDALAPAPKLSYSVPNVHSSAELLDSKYFGQARKAVAACNTCRVSFESVEEQRMHYRTGWHGFNVSRRVQLSRSGEPDWSPLTKDEFDDLTSGSGSSGGCSLPRITTVSPSMVATEALTTADVIANGVASMSIRERRGLALDPAFIWFSSSSDLQWVYGVRKSILLPKHKKLHHSSSRDLLNALKMLQIPMGSGIVPGDLTLSSVWVILCMSGGQFVGVVLDNRSGRAIAHKTFSRYTTRRKQGGSQYANDNAKGRVARSAGAQLRRYNEHRLIEDVQDLLKSWRPNMQQASCIFVRLMGIKQQQVLGSDGAGLDPGDPRVRPCPVSIKSPTLQDVLDAYQQLIQVKTVKLDGTKAAVGCAPSSTAAAAAAADGSQQVLSGSETPSRDGSQSEDDDNSEDGYDTDSTLEPEARPELVAFLHGVAERMRDPRQTDEIIIAHLDANAELLIDAFLDPALELRYLSTSGGNDPAKTPTLLHLASMLGRSRLIPYLMDNGDDPAVTNGHPPLFTGGKTPYEVARDRETRDAFRRYRAATEGTEDGVDWVAARIPHALTKEQEQERARRAQEKRERMKKKQEKKQQREARMQTGDSASPGRPDIGSTAPPAIAASSPIMSRLAQITSTQDQSLPKRRGRILGTNNPDLQLPNRPISPETRRRLEREIRIRAVEERLKRIAQHQ</sequence>
<evidence type="ECO:0000313" key="1">
    <source>
        <dbReference type="EMBL" id="KAJ1680381.1"/>
    </source>
</evidence>
<dbReference type="EMBL" id="JAMZIH010000003">
    <property type="protein sequence ID" value="KAJ1680381.1"/>
    <property type="molecule type" value="Genomic_DNA"/>
</dbReference>
<proteinExistence type="predicted"/>
<comment type="caution">
    <text evidence="1">The sequence shown here is derived from an EMBL/GenBank/DDBJ whole genome shotgun (WGS) entry which is preliminary data.</text>
</comment>
<keyword evidence="2" id="KW-1185">Reference proteome</keyword>
<dbReference type="Proteomes" id="UP001145114">
    <property type="component" value="Unassembled WGS sequence"/>
</dbReference>
<name>A0ACC1HYK2_9FUNG</name>
<accession>A0ACC1HYK2</accession>
<gene>
    <name evidence="1" type="ORF">EV182_000102</name>
</gene>
<reference evidence="1" key="1">
    <citation type="submission" date="2022-06" db="EMBL/GenBank/DDBJ databases">
        <title>Phylogenomic reconstructions and comparative analyses of Kickxellomycotina fungi.</title>
        <authorList>
            <person name="Reynolds N.K."/>
            <person name="Stajich J.E."/>
            <person name="Barry K."/>
            <person name="Grigoriev I.V."/>
            <person name="Crous P."/>
            <person name="Smith M.E."/>
        </authorList>
    </citation>
    <scope>NUCLEOTIDE SEQUENCE</scope>
    <source>
        <strain evidence="1">RSA 2271</strain>
    </source>
</reference>
<organism evidence="1 2">
    <name type="scientific">Spiromyces aspiralis</name>
    <dbReference type="NCBI Taxonomy" id="68401"/>
    <lineage>
        <taxon>Eukaryota</taxon>
        <taxon>Fungi</taxon>
        <taxon>Fungi incertae sedis</taxon>
        <taxon>Zoopagomycota</taxon>
        <taxon>Kickxellomycotina</taxon>
        <taxon>Kickxellomycetes</taxon>
        <taxon>Kickxellales</taxon>
        <taxon>Kickxellaceae</taxon>
        <taxon>Spiromyces</taxon>
    </lineage>
</organism>